<gene>
    <name evidence="1" type="ORF">GR303_13790</name>
</gene>
<sequence length="325" mass="35205">MSCSRALVPAENIMNRIARTLLILGCLFAAAKPVYAQAPKLNVVMMGEDADSSSVPRTNRVFTRVQQEIMEQMNVRGLQVYDEVAVSLAITDPGRVRRRDAELIDVARTVSRPPLDVLVIFQIYAAANKSPVSDIMKLNIRVSGRMLNVRSGQSLGSFEVVGQDLPPIPPGCNYDCILEHVGNEAKPIAGEVSTALYDKLTSFIGPAPVLAAAPAHLPAPIPQAAPVAAVPASTCPGLPNAYVFKLANFAAAEVSQIEAFIGAFSCFETIRPIRQSASTTEYWYESRIDQQRLARNLQGMKDAMGVNFQIQFSGNSVSLTKVLTR</sequence>
<dbReference type="EMBL" id="JAAAXJ010000006">
    <property type="protein sequence ID" value="NBJ25428.1"/>
    <property type="molecule type" value="Genomic_DNA"/>
</dbReference>
<proteinExistence type="predicted"/>
<dbReference type="Proteomes" id="UP000818323">
    <property type="component" value="Unassembled WGS sequence"/>
</dbReference>
<evidence type="ECO:0008006" key="3">
    <source>
        <dbReference type="Google" id="ProtNLM"/>
    </source>
</evidence>
<accession>A0ABW9Z2A4</accession>
<name>A0ABW9Z2A4_9HYPH</name>
<organism evidence="1 2">
    <name type="scientific">Microvirga arsenatis</name>
    <dbReference type="NCBI Taxonomy" id="2692265"/>
    <lineage>
        <taxon>Bacteria</taxon>
        <taxon>Pseudomonadati</taxon>
        <taxon>Pseudomonadota</taxon>
        <taxon>Alphaproteobacteria</taxon>
        <taxon>Hyphomicrobiales</taxon>
        <taxon>Methylobacteriaceae</taxon>
        <taxon>Microvirga</taxon>
    </lineage>
</organism>
<reference evidence="1 2" key="1">
    <citation type="submission" date="2020-01" db="EMBL/GenBank/DDBJ databases">
        <title>Microvirga sp. nov., an arsenate reduction bacterium isolated from Tibet hotspring sediments.</title>
        <authorList>
            <person name="Yuan C.-G."/>
        </authorList>
    </citation>
    <scope>NUCLEOTIDE SEQUENCE [LARGE SCALE GENOMIC DNA]</scope>
    <source>
        <strain evidence="1 2">SYSU G3D203</strain>
    </source>
</reference>
<comment type="caution">
    <text evidence="1">The sequence shown here is derived from an EMBL/GenBank/DDBJ whole genome shotgun (WGS) entry which is preliminary data.</text>
</comment>
<evidence type="ECO:0000313" key="1">
    <source>
        <dbReference type="EMBL" id="NBJ25428.1"/>
    </source>
</evidence>
<protein>
    <recommendedName>
        <fullName evidence="3">Toxin co-regulated pilus biosynthesis protein Q C-terminal domain-containing protein</fullName>
    </recommendedName>
</protein>
<evidence type="ECO:0000313" key="2">
    <source>
        <dbReference type="Proteomes" id="UP000818323"/>
    </source>
</evidence>
<keyword evidence="2" id="KW-1185">Reference proteome</keyword>